<dbReference type="SUPFAM" id="SSF56112">
    <property type="entry name" value="Protein kinase-like (PK-like)"/>
    <property type="match status" value="1"/>
</dbReference>
<feature type="transmembrane region" description="Helical" evidence="14">
    <location>
        <begin position="329"/>
        <end position="351"/>
    </location>
</feature>
<dbReference type="SMART" id="SM00369">
    <property type="entry name" value="LRR_TYP"/>
    <property type="match status" value="2"/>
</dbReference>
<dbReference type="PANTHER" id="PTHR48007">
    <property type="entry name" value="LEUCINE-RICH REPEAT RECEPTOR-LIKE PROTEIN KINASE PXC1"/>
    <property type="match status" value="1"/>
</dbReference>
<keyword evidence="10 14" id="KW-0472">Membrane</keyword>
<dbReference type="Pfam" id="PF00560">
    <property type="entry name" value="LRR_1"/>
    <property type="match status" value="3"/>
</dbReference>
<dbReference type="AlphaFoldDB" id="A0AAU9PK11"/>
<evidence type="ECO:0000313" key="17">
    <source>
        <dbReference type="EMBL" id="CAH1450432.1"/>
    </source>
</evidence>
<keyword evidence="2" id="KW-0597">Phosphoprotein</keyword>
<evidence type="ECO:0000256" key="10">
    <source>
        <dbReference type="ARBA" id="ARBA00023136"/>
    </source>
</evidence>
<dbReference type="EMBL" id="CAKMRJ010005634">
    <property type="protein sequence ID" value="CAH1450432.1"/>
    <property type="molecule type" value="Genomic_DNA"/>
</dbReference>
<protein>
    <recommendedName>
        <fullName evidence="16">Protein kinase domain-containing protein</fullName>
    </recommendedName>
</protein>
<sequence length="737" mass="80559">MSTTPLLHRFFFFFFAIPVLISSVSGLNSDGTILLSFKNSLLSHPSTVLQNWNHADATPCSWSGVTCAPQYGYVTSLLLPSSHLLGSIPEDFGRLQHLRSLDLSNNAINGTLPISLFNCSELQTLSLSSNFISGELPELIGGLQSLQVLNLSHNGFIGKLPKSLSSLKKLSQVSLNNNYFSGSVLGGFDSVEVLDLSSNFFNGTLPLDFGGGRLKYLNLSNNKLSGPVYLTFAENIPANAVVDLSFNTLTGQIPEMLPLYNQKEEHFAGNLDLCGKPLKKMCTVPSSHSIPTNVTSDGSATATAAIAAIPKTTRQSNTHGGQKVKPGKITAIVIGDIAAIVLLAVLFLYAYHFRKTKTNQNTKEINVEEPKGGVATSCSCLHFIIREETSETATESEPEGDHDNRNHHNKNHMNNKEKERCLVMVDGETELDMETLLKASAYILGSSRGSIMYKAVVGGGGVGEMAFAVRRIGESAVEKNREFEKIVRVIGKFRHRNLVKICGFYWGEDEKLVIYDYVSNGSLAGAAYKMGGSSASHLSFDVRLKIAKGIAKGLSYIHDKKHVHGNIKPSNILLTSEMDPVISDFGLEWLILGKTNFTTRNYGNKRSTSSHEETTIKNSTFAISSHGNTSPYHAPESTKTPKCDVYSFGIVLLELLSGKVFLDNELTQWNMDSSIVEDNKTKILKMVDGLTIADVYEKKDSLLTCFKLGFSCASFAPLKRPLMREALQVLEKIPCSL</sequence>
<evidence type="ECO:0000256" key="13">
    <source>
        <dbReference type="SAM" id="MobiDB-lite"/>
    </source>
</evidence>
<dbReference type="Proteomes" id="UP001157418">
    <property type="component" value="Unassembled WGS sequence"/>
</dbReference>
<feature type="chain" id="PRO_5043471176" description="Protein kinase domain-containing protein" evidence="15">
    <location>
        <begin position="27"/>
        <end position="737"/>
    </location>
</feature>
<proteinExistence type="predicted"/>
<dbReference type="Pfam" id="PF13855">
    <property type="entry name" value="LRR_8"/>
    <property type="match status" value="1"/>
</dbReference>
<evidence type="ECO:0000256" key="2">
    <source>
        <dbReference type="ARBA" id="ARBA00022553"/>
    </source>
</evidence>
<feature type="domain" description="Protein kinase" evidence="16">
    <location>
        <begin position="438"/>
        <end position="733"/>
    </location>
</feature>
<evidence type="ECO:0000256" key="11">
    <source>
        <dbReference type="ARBA" id="ARBA00023170"/>
    </source>
</evidence>
<dbReference type="SUPFAM" id="SSF52058">
    <property type="entry name" value="L domain-like"/>
    <property type="match status" value="1"/>
</dbReference>
<dbReference type="InterPro" id="IPR000719">
    <property type="entry name" value="Prot_kinase_dom"/>
</dbReference>
<dbReference type="GO" id="GO:0006952">
    <property type="term" value="P:defense response"/>
    <property type="evidence" value="ECO:0007669"/>
    <property type="project" value="UniProtKB-ARBA"/>
</dbReference>
<dbReference type="InterPro" id="IPR001611">
    <property type="entry name" value="Leu-rich_rpt"/>
</dbReference>
<evidence type="ECO:0000256" key="4">
    <source>
        <dbReference type="ARBA" id="ARBA00022692"/>
    </source>
</evidence>
<dbReference type="Gene3D" id="1.10.510.10">
    <property type="entry name" value="Transferase(Phosphotransferase) domain 1"/>
    <property type="match status" value="1"/>
</dbReference>
<dbReference type="Pfam" id="PF00069">
    <property type="entry name" value="Pkinase"/>
    <property type="match status" value="1"/>
</dbReference>
<dbReference type="InterPro" id="IPR013210">
    <property type="entry name" value="LRR_N_plant-typ"/>
</dbReference>
<accession>A0AAU9PK11</accession>
<dbReference type="PROSITE" id="PS50011">
    <property type="entry name" value="PROTEIN_KINASE_DOM"/>
    <property type="match status" value="1"/>
</dbReference>
<evidence type="ECO:0000256" key="5">
    <source>
        <dbReference type="ARBA" id="ARBA00022729"/>
    </source>
</evidence>
<name>A0AAU9PK11_9ASTR</name>
<gene>
    <name evidence="17" type="ORF">LVIROSA_LOCUS35858</name>
</gene>
<dbReference type="Gene3D" id="3.30.200.20">
    <property type="entry name" value="Phosphorylase Kinase, domain 1"/>
    <property type="match status" value="1"/>
</dbReference>
<evidence type="ECO:0000256" key="14">
    <source>
        <dbReference type="SAM" id="Phobius"/>
    </source>
</evidence>
<dbReference type="FunFam" id="3.80.10.10:FF:000101">
    <property type="entry name" value="LRR receptor-like serine/threonine-protein kinase ERECTA"/>
    <property type="match status" value="1"/>
</dbReference>
<evidence type="ECO:0000313" key="18">
    <source>
        <dbReference type="Proteomes" id="UP001157418"/>
    </source>
</evidence>
<keyword evidence="18" id="KW-1185">Reference proteome</keyword>
<dbReference type="InterPro" id="IPR011009">
    <property type="entry name" value="Kinase-like_dom_sf"/>
</dbReference>
<evidence type="ECO:0000256" key="6">
    <source>
        <dbReference type="ARBA" id="ARBA00022737"/>
    </source>
</evidence>
<feature type="region of interest" description="Disordered" evidence="13">
    <location>
        <begin position="389"/>
        <end position="416"/>
    </location>
</feature>
<organism evidence="17 18">
    <name type="scientific">Lactuca virosa</name>
    <dbReference type="NCBI Taxonomy" id="75947"/>
    <lineage>
        <taxon>Eukaryota</taxon>
        <taxon>Viridiplantae</taxon>
        <taxon>Streptophyta</taxon>
        <taxon>Embryophyta</taxon>
        <taxon>Tracheophyta</taxon>
        <taxon>Spermatophyta</taxon>
        <taxon>Magnoliopsida</taxon>
        <taxon>eudicotyledons</taxon>
        <taxon>Gunneridae</taxon>
        <taxon>Pentapetalae</taxon>
        <taxon>asterids</taxon>
        <taxon>campanulids</taxon>
        <taxon>Asterales</taxon>
        <taxon>Asteraceae</taxon>
        <taxon>Cichorioideae</taxon>
        <taxon>Cichorieae</taxon>
        <taxon>Lactucinae</taxon>
        <taxon>Lactuca</taxon>
    </lineage>
</organism>
<feature type="signal peptide" evidence="15">
    <location>
        <begin position="1"/>
        <end position="26"/>
    </location>
</feature>
<keyword evidence="12" id="KW-0325">Glycoprotein</keyword>
<dbReference type="Gene3D" id="3.80.10.10">
    <property type="entry name" value="Ribonuclease Inhibitor"/>
    <property type="match status" value="2"/>
</dbReference>
<keyword evidence="11" id="KW-0675">Receptor</keyword>
<evidence type="ECO:0000256" key="12">
    <source>
        <dbReference type="ARBA" id="ARBA00023180"/>
    </source>
</evidence>
<evidence type="ECO:0000256" key="1">
    <source>
        <dbReference type="ARBA" id="ARBA00004479"/>
    </source>
</evidence>
<keyword evidence="6" id="KW-0677">Repeat</keyword>
<keyword evidence="9 14" id="KW-1133">Transmembrane helix</keyword>
<dbReference type="Pfam" id="PF08263">
    <property type="entry name" value="LRRNT_2"/>
    <property type="match status" value="1"/>
</dbReference>
<keyword evidence="4 14" id="KW-0812">Transmembrane</keyword>
<dbReference type="PRINTS" id="PR00019">
    <property type="entry name" value="LEURICHRPT"/>
</dbReference>
<dbReference type="GO" id="GO:0051707">
    <property type="term" value="P:response to other organism"/>
    <property type="evidence" value="ECO:0007669"/>
    <property type="project" value="UniProtKB-ARBA"/>
</dbReference>
<dbReference type="InterPro" id="IPR046959">
    <property type="entry name" value="PRK1-6/SRF4-like"/>
</dbReference>
<dbReference type="InterPro" id="IPR032675">
    <property type="entry name" value="LRR_dom_sf"/>
</dbReference>
<dbReference type="PROSITE" id="PS51450">
    <property type="entry name" value="LRR"/>
    <property type="match status" value="1"/>
</dbReference>
<evidence type="ECO:0000256" key="7">
    <source>
        <dbReference type="ARBA" id="ARBA00022741"/>
    </source>
</evidence>
<keyword evidence="8" id="KW-0067">ATP-binding</keyword>
<dbReference type="PANTHER" id="PTHR48007:SF47">
    <property type="entry name" value="PROTEIN KINASE DOMAIN-CONTAINING PROTEIN"/>
    <property type="match status" value="1"/>
</dbReference>
<keyword evidence="7" id="KW-0547">Nucleotide-binding</keyword>
<evidence type="ECO:0000256" key="15">
    <source>
        <dbReference type="SAM" id="SignalP"/>
    </source>
</evidence>
<keyword evidence="3" id="KW-0433">Leucine-rich repeat</keyword>
<comment type="subcellular location">
    <subcellularLocation>
        <location evidence="1">Membrane</location>
        <topology evidence="1">Single-pass type I membrane protein</topology>
    </subcellularLocation>
</comment>
<evidence type="ECO:0000256" key="3">
    <source>
        <dbReference type="ARBA" id="ARBA00022614"/>
    </source>
</evidence>
<dbReference type="FunFam" id="3.80.10.10:FF:000722">
    <property type="entry name" value="Leucine-rich repeat receptor-like protein kinase"/>
    <property type="match status" value="1"/>
</dbReference>
<dbReference type="GO" id="GO:0005524">
    <property type="term" value="F:ATP binding"/>
    <property type="evidence" value="ECO:0007669"/>
    <property type="project" value="UniProtKB-KW"/>
</dbReference>
<keyword evidence="5 15" id="KW-0732">Signal</keyword>
<evidence type="ECO:0000259" key="16">
    <source>
        <dbReference type="PROSITE" id="PS50011"/>
    </source>
</evidence>
<evidence type="ECO:0000256" key="9">
    <source>
        <dbReference type="ARBA" id="ARBA00022989"/>
    </source>
</evidence>
<evidence type="ECO:0000256" key="8">
    <source>
        <dbReference type="ARBA" id="ARBA00022840"/>
    </source>
</evidence>
<dbReference type="GO" id="GO:0004672">
    <property type="term" value="F:protein kinase activity"/>
    <property type="evidence" value="ECO:0007669"/>
    <property type="project" value="InterPro"/>
</dbReference>
<dbReference type="InterPro" id="IPR003591">
    <property type="entry name" value="Leu-rich_rpt_typical-subtyp"/>
</dbReference>
<dbReference type="GO" id="GO:0016020">
    <property type="term" value="C:membrane"/>
    <property type="evidence" value="ECO:0007669"/>
    <property type="project" value="UniProtKB-SubCell"/>
</dbReference>
<comment type="caution">
    <text evidence="17">The sequence shown here is derived from an EMBL/GenBank/DDBJ whole genome shotgun (WGS) entry which is preliminary data.</text>
</comment>
<reference evidence="17 18" key="1">
    <citation type="submission" date="2022-01" db="EMBL/GenBank/DDBJ databases">
        <authorList>
            <person name="Xiong W."/>
            <person name="Schranz E."/>
        </authorList>
    </citation>
    <scope>NUCLEOTIDE SEQUENCE [LARGE SCALE GENOMIC DNA]</scope>
</reference>